<dbReference type="EMBL" id="KZ819322">
    <property type="protein sequence ID" value="PWN23241.1"/>
    <property type="molecule type" value="Genomic_DNA"/>
</dbReference>
<dbReference type="InterPro" id="IPR018849">
    <property type="entry name" value="Urb2/Npa2_C"/>
</dbReference>
<feature type="domain" description="Nucleolar 27S pre-rRNA processing Urb2/Npa2 C-terminal" evidence="2">
    <location>
        <begin position="1160"/>
        <end position="1449"/>
    </location>
</feature>
<feature type="region of interest" description="Disordered" evidence="1">
    <location>
        <begin position="1318"/>
        <end position="1337"/>
    </location>
</feature>
<proteinExistence type="predicted"/>
<dbReference type="Pfam" id="PF10441">
    <property type="entry name" value="Urb2"/>
    <property type="match status" value="1"/>
</dbReference>
<evidence type="ECO:0000313" key="3">
    <source>
        <dbReference type="EMBL" id="PWN23241.1"/>
    </source>
</evidence>
<protein>
    <recommendedName>
        <fullName evidence="2">Nucleolar 27S pre-rRNA processing Urb2/Npa2 C-terminal domain-containing protein</fullName>
    </recommendedName>
</protein>
<evidence type="ECO:0000259" key="2">
    <source>
        <dbReference type="Pfam" id="PF10441"/>
    </source>
</evidence>
<gene>
    <name evidence="3" type="ORF">BCV69DRAFT_292511</name>
</gene>
<accession>A0A316UFT9</accession>
<name>A0A316UFT9_9BASI</name>
<dbReference type="GeneID" id="37015533"/>
<keyword evidence="4" id="KW-1185">Reference proteome</keyword>
<organism evidence="3 4">
    <name type="scientific">Pseudomicrostroma glucosiphilum</name>
    <dbReference type="NCBI Taxonomy" id="1684307"/>
    <lineage>
        <taxon>Eukaryota</taxon>
        <taxon>Fungi</taxon>
        <taxon>Dikarya</taxon>
        <taxon>Basidiomycota</taxon>
        <taxon>Ustilaginomycotina</taxon>
        <taxon>Exobasidiomycetes</taxon>
        <taxon>Microstromatales</taxon>
        <taxon>Microstromatales incertae sedis</taxon>
        <taxon>Pseudomicrostroma</taxon>
    </lineage>
</organism>
<evidence type="ECO:0000256" key="1">
    <source>
        <dbReference type="SAM" id="MobiDB-lite"/>
    </source>
</evidence>
<reference evidence="3 4" key="1">
    <citation type="journal article" date="2018" name="Mol. Biol. Evol.">
        <title>Broad Genomic Sampling Reveals a Smut Pathogenic Ancestry of the Fungal Clade Ustilaginomycotina.</title>
        <authorList>
            <person name="Kijpornyongpan T."/>
            <person name="Mondo S.J."/>
            <person name="Barry K."/>
            <person name="Sandor L."/>
            <person name="Lee J."/>
            <person name="Lipzen A."/>
            <person name="Pangilinan J."/>
            <person name="LaButti K."/>
            <person name="Hainaut M."/>
            <person name="Henrissat B."/>
            <person name="Grigoriev I.V."/>
            <person name="Spatafora J.W."/>
            <person name="Aime M.C."/>
        </authorList>
    </citation>
    <scope>NUCLEOTIDE SEQUENCE [LARGE SCALE GENOMIC DNA]</scope>
    <source>
        <strain evidence="3 4">MCA 4718</strain>
    </source>
</reference>
<dbReference type="RefSeq" id="XP_025350401.1">
    <property type="nucleotide sequence ID" value="XM_025493799.1"/>
</dbReference>
<evidence type="ECO:0000313" key="4">
    <source>
        <dbReference type="Proteomes" id="UP000245942"/>
    </source>
</evidence>
<dbReference type="Proteomes" id="UP000245942">
    <property type="component" value="Unassembled WGS sequence"/>
</dbReference>
<dbReference type="OrthoDB" id="160374at2759"/>
<dbReference type="STRING" id="1684307.A0A316UFT9"/>
<sequence>MARFADLLSAGINTSEEFIQKLKGAQDPISIESSGPSSSSAPSSISKIELAHLAWELSRSGQQAVATVNIPQLPSVLLGWLLDTLSTAAKPTGKAKAVMSVSSGSPHTTAAYYTLLDSLTSEADLSDLAQNSLSSIAPRSTPQSIVSIAAALFKTDDVALFRSCLPVAAGPLSRLLSPLMSGLLSSPGTRQVVDEALRSVCVRIVKLPEGFEEEDAVMQGITRLVQTMCMPAVEASAEGTSSSSSKYFLQHSLLPWTQALDRLSNSSNSEQDIRLASSRALSSLRKNIYAYGQSILFNGLATRQLLFPSSGETSNTATLGLTAALRQHLEAGLNAPFTTLHLLVRSAVKALQVYSDDLASIARAHHKKKAAASTLMPGPEVPSTEYLDREETRQALEMSLFEQFIGPILALVTSPKAASAREAAQSRSSILHVIVDTNFGTTLSNTGLWTSRLTATAQAVISEVASTGDSKALMASMSAMQALWSIDQNIARQHLEALFRSICTRDPVSDVDAELTASFQALVDDVLISFARSQEVPSFVALLIQQVADVKARPWHELIGLNSQQFVAALATSLVHPVLSALNIPAAITSEALPPIVRIQSFLRETISLSMNATSTAAVTTRPAKKARKSSASSLWCWYGLCTALKRLDQKSGSDRLEQVTNSLEELGSCWNLLLAAFAGPDNQALSVQKGELMLEVVRLLLYRREIEMESRSTSEPVATPDAMEAFWSAVLSTLHGGEAGPTQSALWEMLSRRWLLVASASPPHPEFLTEVSLLLIETLPPSPRGSSRLHNSSAAVSRNADFLELKEWRAEIMSQFDTLTSGDVPGRDALRVFAALAAFPEQYVPSELKELFVQRAISAASAVAEDAESSGDLVAVRRWLTQTGKSTARLTNSVAESVLRACRSLGGASSPSPALEEANEELIQIWLTRLVECQHLDDSQLQALVSDLEKSRFANILLEAFIGTGQKIASGVKFSLNDAGLLSSDPFERWSTPVSAFKGVRLALSLATIQNGEDGEQVRQTLEWAVKVFDAEEVWLSRSAIVDDALPSEYLALAAVCFESGDGGRGSSLGQRIFRGFANISANRDKESGIAEVERAFHRASALLAVEEYEDTLKSLIQDIEVRKPMEGAQTRALLTTLGLLLKYGPEGSLLVAQKQFTRLLSRLQHVTAQGDTQVLLGALRVVETSRDGAQCSAVKSSAAADARAIFSSVVGTVGTLIRLRKELLLPILPQLAIVLSQLPALLRKPAPGLTGLQRARVLDTMPDWLADAWSVRDGDDLDLVNDVEGSSDSSQEVLGESHAREFSRLLEGITSKTTSGRTRREAAAAASGGYGAHGSKVDSLSRPFSKHAVYVILAYIHALLDGSSSDVTSLSSLGMGAGMGMGDIAGSASSYLDRRVKRELLVGLSNLCGIIDESERDWVLVSDLLDEAGKSVFKEIWRSWERGRYKGV</sequence>